<dbReference type="PANTHER" id="PTHR18895">
    <property type="entry name" value="HEMK METHYLTRANSFERASE"/>
    <property type="match status" value="1"/>
</dbReference>
<keyword evidence="1 5" id="KW-0489">Methyltransferase</keyword>
<evidence type="ECO:0000256" key="2">
    <source>
        <dbReference type="ARBA" id="ARBA00022679"/>
    </source>
</evidence>
<dbReference type="SUPFAM" id="SSF53335">
    <property type="entry name" value="S-adenosyl-L-methionine-dependent methyltransferases"/>
    <property type="match status" value="1"/>
</dbReference>
<dbReference type="EMBL" id="CP060632">
    <property type="protein sequence ID" value="QNM00699.1"/>
    <property type="molecule type" value="Genomic_DNA"/>
</dbReference>
<comment type="function">
    <text evidence="5">Methylates the class 1 translation termination release factors RF1/PrfA and RF2/PrfB on the glutamine residue of the universally conserved GGQ motif.</text>
</comment>
<dbReference type="GO" id="GO:0102559">
    <property type="term" value="F:peptide chain release factor N(5)-glutamine methyltransferase activity"/>
    <property type="evidence" value="ECO:0007669"/>
    <property type="project" value="UniProtKB-EC"/>
</dbReference>
<evidence type="ECO:0000256" key="1">
    <source>
        <dbReference type="ARBA" id="ARBA00022603"/>
    </source>
</evidence>
<keyword evidence="9" id="KW-1185">Reference proteome</keyword>
<dbReference type="CDD" id="cd02440">
    <property type="entry name" value="AdoMet_MTases"/>
    <property type="match status" value="1"/>
</dbReference>
<accession>A0A7G9FQ67</accession>
<organism evidence="8 9">
    <name type="scientific">Wujia chipingensis</name>
    <dbReference type="NCBI Taxonomy" id="2763670"/>
    <lineage>
        <taxon>Bacteria</taxon>
        <taxon>Bacillati</taxon>
        <taxon>Bacillota</taxon>
        <taxon>Clostridia</taxon>
        <taxon>Lachnospirales</taxon>
        <taxon>Lachnospiraceae</taxon>
        <taxon>Wujia</taxon>
    </lineage>
</organism>
<dbReference type="Proteomes" id="UP000515819">
    <property type="component" value="Chromosome"/>
</dbReference>
<dbReference type="NCBIfam" id="TIGR03534">
    <property type="entry name" value="RF_mod_PrmC"/>
    <property type="match status" value="1"/>
</dbReference>
<evidence type="ECO:0000313" key="8">
    <source>
        <dbReference type="EMBL" id="QNM00699.1"/>
    </source>
</evidence>
<evidence type="ECO:0000259" key="6">
    <source>
        <dbReference type="Pfam" id="PF05175"/>
    </source>
</evidence>
<sequence length="291" mass="33028">MTWQALMKEELERLRQADIPEADSDIRLFAMDVAGCTYSTLILRMAEEASEEQAQKLRAYVTERMTHKPCQYILGSQEFMGMEFATAPEVLIPRPETELLVEQACGKLEKLREKKRKQTGDGKLRVLDMCCGSGCIGISVAKLVPAVSVDLADISDAAITLTKKNRERLQADCTVIQTDLFAQIEEKYDMIISNPPYIRTDEIPKLMAEVRDFEPHLALDGKADGLYFYDKIIREAREYLYEDGYILFEIGQDQLDAVRGLLVENGYVDVEEMKDYAGLDRIVMARYPALA</sequence>
<evidence type="ECO:0000256" key="4">
    <source>
        <dbReference type="ARBA" id="ARBA00048391"/>
    </source>
</evidence>
<dbReference type="InterPro" id="IPR002052">
    <property type="entry name" value="DNA_methylase_N6_adenine_CS"/>
</dbReference>
<dbReference type="GO" id="GO:0032259">
    <property type="term" value="P:methylation"/>
    <property type="evidence" value="ECO:0007669"/>
    <property type="project" value="UniProtKB-KW"/>
</dbReference>
<keyword evidence="2 5" id="KW-0808">Transferase</keyword>
<dbReference type="RefSeq" id="WP_249321790.1">
    <property type="nucleotide sequence ID" value="NZ_CP060632.1"/>
</dbReference>
<keyword evidence="3 5" id="KW-0949">S-adenosyl-L-methionine</keyword>
<dbReference type="Pfam" id="PF05175">
    <property type="entry name" value="MTS"/>
    <property type="match status" value="1"/>
</dbReference>
<dbReference type="EC" id="2.1.1.297" evidence="5"/>
<dbReference type="KEGG" id="wcp:H9Q76_05340"/>
<dbReference type="PANTHER" id="PTHR18895:SF74">
    <property type="entry name" value="MTRF1L RELEASE FACTOR GLUTAMINE METHYLTRANSFERASE"/>
    <property type="match status" value="1"/>
</dbReference>
<evidence type="ECO:0000256" key="3">
    <source>
        <dbReference type="ARBA" id="ARBA00022691"/>
    </source>
</evidence>
<dbReference type="Gene3D" id="3.40.50.150">
    <property type="entry name" value="Vaccinia Virus protein VP39"/>
    <property type="match status" value="1"/>
</dbReference>
<dbReference type="PROSITE" id="PS00092">
    <property type="entry name" value="N6_MTASE"/>
    <property type="match status" value="1"/>
</dbReference>
<protein>
    <recommendedName>
        <fullName evidence="5">Release factor glutamine methyltransferase</fullName>
        <shortName evidence="5">RF MTase</shortName>
        <ecNumber evidence="5">2.1.1.297</ecNumber>
    </recommendedName>
    <alternativeName>
        <fullName evidence="5">N5-glutamine methyltransferase PrmC</fullName>
    </alternativeName>
    <alternativeName>
        <fullName evidence="5">Protein-(glutamine-N5) MTase PrmC</fullName>
    </alternativeName>
    <alternativeName>
        <fullName evidence="5">Protein-glutamine N-methyltransferase PrmC</fullName>
    </alternativeName>
</protein>
<evidence type="ECO:0000259" key="7">
    <source>
        <dbReference type="Pfam" id="PF17827"/>
    </source>
</evidence>
<evidence type="ECO:0000256" key="5">
    <source>
        <dbReference type="HAMAP-Rule" id="MF_02126"/>
    </source>
</evidence>
<dbReference type="InterPro" id="IPR029063">
    <property type="entry name" value="SAM-dependent_MTases_sf"/>
</dbReference>
<dbReference type="Pfam" id="PF17827">
    <property type="entry name" value="PrmC_N"/>
    <property type="match status" value="1"/>
</dbReference>
<comment type="catalytic activity">
    <reaction evidence="4 5">
        <text>L-glutaminyl-[peptide chain release factor] + S-adenosyl-L-methionine = N(5)-methyl-L-glutaminyl-[peptide chain release factor] + S-adenosyl-L-homocysteine + H(+)</text>
        <dbReference type="Rhea" id="RHEA:42896"/>
        <dbReference type="Rhea" id="RHEA-COMP:10271"/>
        <dbReference type="Rhea" id="RHEA-COMP:10272"/>
        <dbReference type="ChEBI" id="CHEBI:15378"/>
        <dbReference type="ChEBI" id="CHEBI:30011"/>
        <dbReference type="ChEBI" id="CHEBI:57856"/>
        <dbReference type="ChEBI" id="CHEBI:59789"/>
        <dbReference type="ChEBI" id="CHEBI:61891"/>
        <dbReference type="EC" id="2.1.1.297"/>
    </reaction>
</comment>
<proteinExistence type="inferred from homology"/>
<name>A0A7G9FQ67_9FIRM</name>
<dbReference type="InterPro" id="IPR007848">
    <property type="entry name" value="Small_mtfrase_dom"/>
</dbReference>
<dbReference type="GO" id="GO:0003676">
    <property type="term" value="F:nucleic acid binding"/>
    <property type="evidence" value="ECO:0007669"/>
    <property type="project" value="InterPro"/>
</dbReference>
<dbReference type="InterPro" id="IPR004556">
    <property type="entry name" value="HemK-like"/>
</dbReference>
<reference evidence="8 9" key="1">
    <citation type="submission" date="2020-08" db="EMBL/GenBank/DDBJ databases">
        <authorList>
            <person name="Liu C."/>
            <person name="Sun Q."/>
        </authorList>
    </citation>
    <scope>NUCLEOTIDE SEQUENCE [LARGE SCALE GENOMIC DNA]</scope>
    <source>
        <strain evidence="8 9">NSJ-4</strain>
    </source>
</reference>
<gene>
    <name evidence="5 8" type="primary">prmC</name>
    <name evidence="8" type="ORF">H9Q76_05340</name>
</gene>
<dbReference type="Gene3D" id="1.10.8.10">
    <property type="entry name" value="DNA helicase RuvA subunit, C-terminal domain"/>
    <property type="match status" value="1"/>
</dbReference>
<comment type="similarity">
    <text evidence="5">Belongs to the protein N5-glutamine methyltransferase family. PrmC subfamily.</text>
</comment>
<dbReference type="InterPro" id="IPR019874">
    <property type="entry name" value="RF_methyltr_PrmC"/>
</dbReference>
<dbReference type="InterPro" id="IPR040758">
    <property type="entry name" value="PrmC_N"/>
</dbReference>
<evidence type="ECO:0000313" key="9">
    <source>
        <dbReference type="Proteomes" id="UP000515819"/>
    </source>
</evidence>
<comment type="caution">
    <text evidence="5">Lacks conserved residue(s) required for the propagation of feature annotation.</text>
</comment>
<dbReference type="AlphaFoldDB" id="A0A7G9FQ67"/>
<dbReference type="NCBIfam" id="TIGR00536">
    <property type="entry name" value="hemK_fam"/>
    <property type="match status" value="1"/>
</dbReference>
<dbReference type="InterPro" id="IPR050320">
    <property type="entry name" value="N5-glutamine_MTase"/>
</dbReference>
<feature type="binding site" evidence="5">
    <location>
        <position position="153"/>
    </location>
    <ligand>
        <name>S-adenosyl-L-methionine</name>
        <dbReference type="ChEBI" id="CHEBI:59789"/>
    </ligand>
</feature>
<feature type="binding site" evidence="5">
    <location>
        <position position="194"/>
    </location>
    <ligand>
        <name>S-adenosyl-L-methionine</name>
        <dbReference type="ChEBI" id="CHEBI:59789"/>
    </ligand>
</feature>
<feature type="domain" description="Methyltransferase small" evidence="6">
    <location>
        <begin position="124"/>
        <end position="201"/>
    </location>
</feature>
<feature type="domain" description="Release factor glutamine methyltransferase N-terminal" evidence="7">
    <location>
        <begin position="12"/>
        <end position="75"/>
    </location>
</feature>
<feature type="binding site" evidence="5">
    <location>
        <begin position="194"/>
        <end position="197"/>
    </location>
    <ligand>
        <name>substrate</name>
    </ligand>
</feature>
<dbReference type="HAMAP" id="MF_02126">
    <property type="entry name" value="RF_methyltr_PrmC"/>
    <property type="match status" value="1"/>
</dbReference>